<dbReference type="GO" id="GO:0005886">
    <property type="term" value="C:plasma membrane"/>
    <property type="evidence" value="ECO:0007669"/>
    <property type="project" value="UniProtKB-SubCell"/>
</dbReference>
<evidence type="ECO:0000256" key="2">
    <source>
        <dbReference type="ARBA" id="ARBA00022475"/>
    </source>
</evidence>
<keyword evidence="4 6" id="KW-1133">Transmembrane helix</keyword>
<keyword evidence="8" id="KW-1185">Reference proteome</keyword>
<organism evidence="7 8">
    <name type="scientific">Lichenicola cladoniae</name>
    <dbReference type="NCBI Taxonomy" id="1484109"/>
    <lineage>
        <taxon>Bacteria</taxon>
        <taxon>Pseudomonadati</taxon>
        <taxon>Pseudomonadota</taxon>
        <taxon>Alphaproteobacteria</taxon>
        <taxon>Acetobacterales</taxon>
        <taxon>Acetobacteraceae</taxon>
        <taxon>Lichenicola</taxon>
    </lineage>
</organism>
<keyword evidence="2" id="KW-1003">Cell membrane</keyword>
<dbReference type="Proteomes" id="UP000500767">
    <property type="component" value="Chromosome"/>
</dbReference>
<reference evidence="7 8" key="1">
    <citation type="journal article" date="2014" name="World J. Microbiol. Biotechnol.">
        <title>Biodiversity and physiological characteristics of Antarctic and Arctic lichens-associated bacteria.</title>
        <authorList>
            <person name="Lee Y.M."/>
            <person name="Kim E.H."/>
            <person name="Lee H.K."/>
            <person name="Hong S.G."/>
        </authorList>
    </citation>
    <scope>NUCLEOTIDE SEQUENCE [LARGE SCALE GENOMIC DNA]</scope>
    <source>
        <strain evidence="7 8">PAMC 26569</strain>
    </source>
</reference>
<protein>
    <recommendedName>
        <fullName evidence="9">NADH:quinone oxidoreductase/Mrp antiporter membrane subunit domain-containing protein</fullName>
    </recommendedName>
</protein>
<feature type="transmembrane region" description="Helical" evidence="6">
    <location>
        <begin position="79"/>
        <end position="98"/>
    </location>
</feature>
<evidence type="ECO:0008006" key="9">
    <source>
        <dbReference type="Google" id="ProtNLM"/>
    </source>
</evidence>
<gene>
    <name evidence="7" type="ORF">HN018_06050</name>
</gene>
<keyword evidence="3 6" id="KW-0812">Transmembrane</keyword>
<proteinExistence type="predicted"/>
<dbReference type="AlphaFoldDB" id="A0A6M8HMR0"/>
<feature type="transmembrane region" description="Helical" evidence="6">
    <location>
        <begin position="230"/>
        <end position="248"/>
    </location>
</feature>
<evidence type="ECO:0000313" key="7">
    <source>
        <dbReference type="EMBL" id="QKE89664.1"/>
    </source>
</evidence>
<feature type="transmembrane region" description="Helical" evidence="6">
    <location>
        <begin position="260"/>
        <end position="280"/>
    </location>
</feature>
<evidence type="ECO:0000313" key="8">
    <source>
        <dbReference type="Proteomes" id="UP000500767"/>
    </source>
</evidence>
<dbReference type="PANTHER" id="PTHR42682">
    <property type="entry name" value="HYDROGENASE-4 COMPONENT F"/>
    <property type="match status" value="1"/>
</dbReference>
<keyword evidence="5 6" id="KW-0472">Membrane</keyword>
<dbReference type="InterPro" id="IPR052175">
    <property type="entry name" value="ComplexI-like_HydComp"/>
</dbReference>
<feature type="transmembrane region" description="Helical" evidence="6">
    <location>
        <begin position="372"/>
        <end position="396"/>
    </location>
</feature>
<evidence type="ECO:0000256" key="3">
    <source>
        <dbReference type="ARBA" id="ARBA00022692"/>
    </source>
</evidence>
<feature type="transmembrane region" description="Helical" evidence="6">
    <location>
        <begin position="416"/>
        <end position="437"/>
    </location>
</feature>
<feature type="transmembrane region" description="Helical" evidence="6">
    <location>
        <begin position="458"/>
        <end position="480"/>
    </location>
</feature>
<evidence type="ECO:0000256" key="1">
    <source>
        <dbReference type="ARBA" id="ARBA00004651"/>
    </source>
</evidence>
<sequence>MSLSLLILVGLVLVMLALAASGTLGVFRPASSDPIPRTLLPGLGSIMAASGLLGGSSSSGLPLPVGFEGGSGGLELDALSCMFLLLVFLAALFGEWSADIERNAMPMHRLRLACIVLTLLAGDVFLLAVGGVLSILTIGRAPGAPGWPRRRVVSACCLVASCTLIAGAGTPAGALLPDAGFLLLRGETGAIENGVGSVLLPLLVVGAIGPLLGLFPWAGWQRRLCVSAPASVPALASLLGLFLLLRLLLDLAGTASPGGWGLLLVALGLITSLSAALAAFTATRLRAACGGLLALQNGLVVIAVGICLLARSDDLPLLATSASDAVMLLIPVQLLAGLVMLRLARAVEDEAGTTLLGRLGGLATAMPHAAPIVLASVSFLAFMPPAGGFGGLWLLLQSTLAACRLGNMPLSVGGAVGTGGIVIAVAISVAAWLRLAAIVFLGRPRTPRGAAAQDIPRTLAIASIALLALPLLIGLVPGAWLRLMTQAARLGAPSGDADLPILALVSPASDSLLWPLPLALMSIALLAACHWTVRRLSVRPERREPVWEGGFAPPPAWLPFGDPLTQIGPAALPGAVRAALTGSSPLIRLPSGAWFPRRPGRGLGPLLAACRRASLGLDRALRQTGAASALFLLAATLALCGWWRFL</sequence>
<feature type="transmembrane region" description="Helical" evidence="6">
    <location>
        <begin position="317"/>
        <end position="341"/>
    </location>
</feature>
<feature type="transmembrane region" description="Helical" evidence="6">
    <location>
        <begin position="43"/>
        <end position="67"/>
    </location>
</feature>
<feature type="transmembrane region" description="Helical" evidence="6">
    <location>
        <begin position="512"/>
        <end position="533"/>
    </location>
</feature>
<feature type="transmembrane region" description="Helical" evidence="6">
    <location>
        <begin position="196"/>
        <end position="218"/>
    </location>
</feature>
<accession>A0A6M8HMR0</accession>
<dbReference type="EMBL" id="CP053708">
    <property type="protein sequence ID" value="QKE89664.1"/>
    <property type="molecule type" value="Genomic_DNA"/>
</dbReference>
<feature type="transmembrane region" description="Helical" evidence="6">
    <location>
        <begin position="292"/>
        <end position="311"/>
    </location>
</feature>
<name>A0A6M8HMR0_9PROT</name>
<feature type="transmembrane region" description="Helical" evidence="6">
    <location>
        <begin position="625"/>
        <end position="645"/>
    </location>
</feature>
<evidence type="ECO:0000256" key="4">
    <source>
        <dbReference type="ARBA" id="ARBA00022989"/>
    </source>
</evidence>
<dbReference type="PANTHER" id="PTHR42682:SF3">
    <property type="entry name" value="FORMATE HYDROGENLYASE SUBUNIT 3-RELATED"/>
    <property type="match status" value="1"/>
</dbReference>
<feature type="transmembrane region" description="Helical" evidence="6">
    <location>
        <begin position="110"/>
        <end position="139"/>
    </location>
</feature>
<evidence type="ECO:0000256" key="5">
    <source>
        <dbReference type="ARBA" id="ARBA00023136"/>
    </source>
</evidence>
<dbReference type="KEGG" id="lck:HN018_06050"/>
<evidence type="ECO:0000256" key="6">
    <source>
        <dbReference type="SAM" id="Phobius"/>
    </source>
</evidence>
<comment type="subcellular location">
    <subcellularLocation>
        <location evidence="1">Cell membrane</location>
        <topology evidence="1">Multi-pass membrane protein</topology>
    </subcellularLocation>
</comment>